<evidence type="ECO:0000256" key="3">
    <source>
        <dbReference type="ARBA" id="ARBA00022737"/>
    </source>
</evidence>
<dbReference type="Gene3D" id="3.30.70.20">
    <property type="match status" value="2"/>
</dbReference>
<organism evidence="7 8">
    <name type="scientific">Pseudodesulfovibrio sediminis</name>
    <dbReference type="NCBI Taxonomy" id="2810563"/>
    <lineage>
        <taxon>Bacteria</taxon>
        <taxon>Pseudomonadati</taxon>
        <taxon>Thermodesulfobacteriota</taxon>
        <taxon>Desulfovibrionia</taxon>
        <taxon>Desulfovibrionales</taxon>
        <taxon>Desulfovibrionaceae</taxon>
    </lineage>
</organism>
<dbReference type="SUPFAM" id="SSF54862">
    <property type="entry name" value="4Fe-4S ferredoxins"/>
    <property type="match status" value="1"/>
</dbReference>
<dbReference type="EMBL" id="AP024485">
    <property type="protein sequence ID" value="BCS88155.1"/>
    <property type="molecule type" value="Genomic_DNA"/>
</dbReference>
<keyword evidence="1" id="KW-0004">4Fe-4S</keyword>
<evidence type="ECO:0000259" key="6">
    <source>
        <dbReference type="PROSITE" id="PS51379"/>
    </source>
</evidence>
<dbReference type="PROSITE" id="PS51379">
    <property type="entry name" value="4FE4S_FER_2"/>
    <property type="match status" value="3"/>
</dbReference>
<keyword evidence="3" id="KW-0677">Repeat</keyword>
<keyword evidence="5" id="KW-0411">Iron-sulfur</keyword>
<feature type="domain" description="4Fe-4S ferredoxin-type" evidence="6">
    <location>
        <begin position="3"/>
        <end position="32"/>
    </location>
</feature>
<reference evidence="7" key="1">
    <citation type="journal article" date="2022" name="Arch. Microbiol.">
        <title>Pseudodesulfovibrio sediminis sp. nov., a mesophilic and neutrophilic sulfate-reducing bacterium isolated from sediment of a brackish lake.</title>
        <authorList>
            <person name="Takahashi A."/>
            <person name="Kojima H."/>
            <person name="Watanabe M."/>
            <person name="Fukui M."/>
        </authorList>
    </citation>
    <scope>NUCLEOTIDE SEQUENCE</scope>
    <source>
        <strain evidence="7">SF6</strain>
    </source>
</reference>
<dbReference type="InterPro" id="IPR050294">
    <property type="entry name" value="RnfB_subfamily"/>
</dbReference>
<evidence type="ECO:0000313" key="7">
    <source>
        <dbReference type="EMBL" id="BCS88155.1"/>
    </source>
</evidence>
<accession>A0ABN6ERT5</accession>
<dbReference type="PANTHER" id="PTHR42859">
    <property type="entry name" value="OXIDOREDUCTASE"/>
    <property type="match status" value="1"/>
</dbReference>
<name>A0ABN6ERT5_9BACT</name>
<dbReference type="Proteomes" id="UP001053296">
    <property type="component" value="Chromosome"/>
</dbReference>
<dbReference type="InterPro" id="IPR017896">
    <property type="entry name" value="4Fe4S_Fe-S-bd"/>
</dbReference>
<dbReference type="RefSeq" id="WP_229595542.1">
    <property type="nucleotide sequence ID" value="NZ_AP024485.1"/>
</dbReference>
<keyword evidence="2" id="KW-0479">Metal-binding</keyword>
<evidence type="ECO:0000256" key="4">
    <source>
        <dbReference type="ARBA" id="ARBA00023004"/>
    </source>
</evidence>
<proteinExistence type="predicted"/>
<evidence type="ECO:0000256" key="5">
    <source>
        <dbReference type="ARBA" id="ARBA00023014"/>
    </source>
</evidence>
<evidence type="ECO:0000313" key="8">
    <source>
        <dbReference type="Proteomes" id="UP001053296"/>
    </source>
</evidence>
<evidence type="ECO:0000256" key="2">
    <source>
        <dbReference type="ARBA" id="ARBA00022723"/>
    </source>
</evidence>
<dbReference type="Pfam" id="PF13247">
    <property type="entry name" value="Fer4_11"/>
    <property type="match status" value="1"/>
</dbReference>
<feature type="domain" description="4Fe-4S ferredoxin-type" evidence="6">
    <location>
        <begin position="81"/>
        <end position="110"/>
    </location>
</feature>
<dbReference type="PANTHER" id="PTHR42859:SF17">
    <property type="entry name" value="ELECTRON TRANSPORT PROTEIN HYDN-RELATED"/>
    <property type="match status" value="1"/>
</dbReference>
<gene>
    <name evidence="7" type="primary">hydN1</name>
    <name evidence="7" type="ORF">PSDVSF_13970</name>
</gene>
<feature type="domain" description="4Fe-4S ferredoxin-type" evidence="6">
    <location>
        <begin position="115"/>
        <end position="148"/>
    </location>
</feature>
<dbReference type="CDD" id="cd10554">
    <property type="entry name" value="HycB_like"/>
    <property type="match status" value="1"/>
</dbReference>
<keyword evidence="4" id="KW-0408">Iron</keyword>
<dbReference type="PROSITE" id="PS00198">
    <property type="entry name" value="4FE4S_FER_1"/>
    <property type="match status" value="1"/>
</dbReference>
<evidence type="ECO:0000256" key="1">
    <source>
        <dbReference type="ARBA" id="ARBA00022485"/>
    </source>
</evidence>
<dbReference type="InterPro" id="IPR017900">
    <property type="entry name" value="4Fe4S_Fe_S_CS"/>
</dbReference>
<protein>
    <submittedName>
        <fullName evidence="7">Electron transporter HydN</fullName>
    </submittedName>
</protein>
<dbReference type="Pfam" id="PF12800">
    <property type="entry name" value="Fer4_4"/>
    <property type="match status" value="1"/>
</dbReference>
<sequence length="171" mass="18177">MHTFVLSDPARCIGCRACEIACVDAHMAEDLGQAGERDLPFVPRINVVHEAEVTAPIQCRQCEDAPCLAVCPAGAIVHEGQTVRVLAERCFGCKTCMAVCPVGAMRVGRLPGSEERLLAYKCDLCVGREEGPACVAVCPAGALRILGEAELQGISGGRRRNSALQVAFGRR</sequence>
<keyword evidence="8" id="KW-1185">Reference proteome</keyword>